<evidence type="ECO:0000313" key="3">
    <source>
        <dbReference type="EMBL" id="BDU02256.1"/>
    </source>
</evidence>
<dbReference type="Proteomes" id="UP001317870">
    <property type="component" value="Chromosome"/>
</dbReference>
<dbReference type="InterPro" id="IPR015943">
    <property type="entry name" value="WD40/YVTN_repeat-like_dom_sf"/>
</dbReference>
<evidence type="ECO:0000313" key="4">
    <source>
        <dbReference type="Proteomes" id="UP001317870"/>
    </source>
</evidence>
<dbReference type="Gene3D" id="2.130.10.10">
    <property type="entry name" value="YVTN repeat-like/Quinoprotein amine dehydrogenase"/>
    <property type="match status" value="2"/>
</dbReference>
<name>A0ABM8D4G6_9NOCA</name>
<dbReference type="InterPro" id="IPR011964">
    <property type="entry name" value="YVTN_b-propeller_repeat"/>
</dbReference>
<evidence type="ECO:0000256" key="1">
    <source>
        <dbReference type="ARBA" id="ARBA00022729"/>
    </source>
</evidence>
<protein>
    <recommendedName>
        <fullName evidence="2">YNCE-like beta-propeller domain-containing protein</fullName>
    </recommendedName>
</protein>
<dbReference type="NCBIfam" id="TIGR02276">
    <property type="entry name" value="beta_rpt_yvtn"/>
    <property type="match status" value="1"/>
</dbReference>
<organism evidence="3 4">
    <name type="scientific">Nocardia sputorum</name>
    <dbReference type="NCBI Taxonomy" id="2984338"/>
    <lineage>
        <taxon>Bacteria</taxon>
        <taxon>Bacillati</taxon>
        <taxon>Actinomycetota</taxon>
        <taxon>Actinomycetes</taxon>
        <taxon>Mycobacteriales</taxon>
        <taxon>Nocardiaceae</taxon>
        <taxon>Nocardia</taxon>
    </lineage>
</organism>
<keyword evidence="1" id="KW-0732">Signal</keyword>
<dbReference type="PANTHER" id="PTHR47197:SF3">
    <property type="entry name" value="DIHYDRO-HEME D1 DEHYDROGENASE"/>
    <property type="match status" value="1"/>
</dbReference>
<accession>A0ABM8D4G6</accession>
<dbReference type="SUPFAM" id="SSF50974">
    <property type="entry name" value="Nitrous oxide reductase, N-terminal domain"/>
    <property type="match status" value="1"/>
</dbReference>
<gene>
    <name evidence="3" type="ORF">IFM12276_52840</name>
</gene>
<proteinExistence type="predicted"/>
<dbReference type="PANTHER" id="PTHR47197">
    <property type="entry name" value="PROTEIN NIRF"/>
    <property type="match status" value="1"/>
</dbReference>
<feature type="domain" description="YNCE-like beta-propeller" evidence="2">
    <location>
        <begin position="124"/>
        <end position="422"/>
    </location>
</feature>
<evidence type="ECO:0000259" key="2">
    <source>
        <dbReference type="Pfam" id="PF21783"/>
    </source>
</evidence>
<reference evidence="3 4" key="1">
    <citation type="submission" date="2022-11" db="EMBL/GenBank/DDBJ databases">
        <title>Genome Sequencing of Nocardia sp. ON39_IFM12276 and assembly.</title>
        <authorList>
            <person name="Shimojima M."/>
            <person name="Toyokawa M."/>
            <person name="Uesaka K."/>
        </authorList>
    </citation>
    <scope>NUCLEOTIDE SEQUENCE [LARGE SCALE GENOMIC DNA]</scope>
    <source>
        <strain evidence="3 4">IFM 12276</strain>
    </source>
</reference>
<keyword evidence="4" id="KW-1185">Reference proteome</keyword>
<dbReference type="InterPro" id="IPR051200">
    <property type="entry name" value="Host-pathogen_enzymatic-act"/>
</dbReference>
<dbReference type="Pfam" id="PF21783">
    <property type="entry name" value="YNCE"/>
    <property type="match status" value="1"/>
</dbReference>
<dbReference type="InterPro" id="IPR011045">
    <property type="entry name" value="N2O_reductase_N"/>
</dbReference>
<sequence>MSRGAGYAGIPDPPPRLRTHVILWSPRCDKVQRVNRQRTYRCRALHLVAVLTLSAVAGCAASDAGTVDAEQSPAVPATVAAAPSAERLPPHMADPLPGMPPPLSPTDVYAANRVLSPAVADHRTLVYVPNSQSNTVSVIDPDTFRVIDTFPAGGSEPQHVVPSYDMQTLYVTNDLPLGGGSLLPIDPRTGKPGAPFPVRDPYNMYYTPDGRYALVVAEADKSLDFYDPLTWQKMHAMAVPDCAGVDHMDFTADGRLALASCEFVGRMLVFDVAARKVVKMVDLPGGRSGKPQDVKLSPDGNTFFVADMTADGVYLFDAHTFDLIGFVPTGKGTHGLYVSRDSAQMLITNRHEGSISVWDFAANGLVRKWFVPGGGSPDMGNISADGRVFWASGRHHGEVYAIDIVNWNLLARIPVGKGPHGLTIWPQPGRYSTGHTGVMR</sequence>
<dbReference type="InterPro" id="IPR048433">
    <property type="entry name" value="YNCE-like_beta-prop"/>
</dbReference>
<dbReference type="EMBL" id="AP026978">
    <property type="protein sequence ID" value="BDU02256.1"/>
    <property type="molecule type" value="Genomic_DNA"/>
</dbReference>